<accession>A0A2N3KWJ9</accession>
<dbReference type="PANTHER" id="PTHR43124:SF3">
    <property type="entry name" value="CHLORAMPHENICOL EFFLUX PUMP RV0191"/>
    <property type="match status" value="1"/>
</dbReference>
<reference evidence="8 9" key="1">
    <citation type="submission" date="2017-09" db="EMBL/GenBank/DDBJ databases">
        <title>Biodiversity and function of Thalassospira species in the particle-attached aromatic-hydrocarbon-degrading consortia from the surface seawater of the South China Sea.</title>
        <authorList>
            <person name="Dong C."/>
            <person name="Liu R."/>
            <person name="Shao Z."/>
        </authorList>
    </citation>
    <scope>NUCLEOTIDE SEQUENCE [LARGE SCALE GENOMIC DNA]</scope>
    <source>
        <strain evidence="8 9">CSC1P2</strain>
    </source>
</reference>
<feature type="transmembrane region" description="Helical" evidence="6">
    <location>
        <begin position="278"/>
        <end position="297"/>
    </location>
</feature>
<dbReference type="Gene3D" id="1.20.1250.20">
    <property type="entry name" value="MFS general substrate transporter like domains"/>
    <property type="match status" value="1"/>
</dbReference>
<dbReference type="PROSITE" id="PS50850">
    <property type="entry name" value="MFS"/>
    <property type="match status" value="1"/>
</dbReference>
<feature type="transmembrane region" description="Helical" evidence="6">
    <location>
        <begin position="303"/>
        <end position="324"/>
    </location>
</feature>
<dbReference type="SUPFAM" id="SSF103473">
    <property type="entry name" value="MFS general substrate transporter"/>
    <property type="match status" value="1"/>
</dbReference>
<evidence type="ECO:0000256" key="2">
    <source>
        <dbReference type="ARBA" id="ARBA00022475"/>
    </source>
</evidence>
<sequence length="391" mass="39416">MTPAFMLGATGFALIAVCYGFARFAFGLFLPQIDADLSLSASLSGLISGGAFLGYCIAIIISAFATEKFGPRRVAVAAAIVAALGMAGIALAPSPVWLAVSVLLAGSSTGLASPPMAAAVAKIIRLARQGAMNTIINAGTSAGVVLSGPVALALGGEWRFAFAGFAICALFLVFAVLVTLPGYGDGGNNACESTPADASTDGAKGLPRLNGDLMRLIAATFLTGAASTAIWSFGSKLVKLRLDWGHSGAGMLWIAIGAAGIAGALAGTLVARFGLDRIHRLFLAAIALGIVLVGASFTVPVLAVAGGVLFGAAYIMLTGVYLVWGIRALPDRPATGLMTGFLTLAVGQTAGAPIFGLLMDYISADCAVLVFAILAMAAGALQAEKRNFQPA</sequence>
<dbReference type="PANTHER" id="PTHR43124">
    <property type="entry name" value="PURINE EFFLUX PUMP PBUE"/>
    <property type="match status" value="1"/>
</dbReference>
<keyword evidence="2" id="KW-1003">Cell membrane</keyword>
<dbReference type="InterPro" id="IPR011701">
    <property type="entry name" value="MFS"/>
</dbReference>
<dbReference type="InterPro" id="IPR050189">
    <property type="entry name" value="MFS_Efflux_Transporters"/>
</dbReference>
<feature type="transmembrane region" description="Helical" evidence="6">
    <location>
        <begin position="98"/>
        <end position="123"/>
    </location>
</feature>
<dbReference type="InterPro" id="IPR020846">
    <property type="entry name" value="MFS_dom"/>
</dbReference>
<feature type="transmembrane region" description="Helical" evidence="6">
    <location>
        <begin position="43"/>
        <end position="65"/>
    </location>
</feature>
<protein>
    <submittedName>
        <fullName evidence="8">MFS transporter</fullName>
    </submittedName>
</protein>
<organism evidence="8 9">
    <name type="scientific">Thalassospira marina</name>
    <dbReference type="NCBI Taxonomy" id="2048283"/>
    <lineage>
        <taxon>Bacteria</taxon>
        <taxon>Pseudomonadati</taxon>
        <taxon>Pseudomonadota</taxon>
        <taxon>Alphaproteobacteria</taxon>
        <taxon>Rhodospirillales</taxon>
        <taxon>Thalassospiraceae</taxon>
        <taxon>Thalassospira</taxon>
    </lineage>
</organism>
<keyword evidence="5 6" id="KW-0472">Membrane</keyword>
<evidence type="ECO:0000313" key="9">
    <source>
        <dbReference type="Proteomes" id="UP000233597"/>
    </source>
</evidence>
<dbReference type="EMBL" id="NWTK01000003">
    <property type="protein sequence ID" value="PKR54955.1"/>
    <property type="molecule type" value="Genomic_DNA"/>
</dbReference>
<feature type="domain" description="Major facilitator superfamily (MFS) profile" evidence="7">
    <location>
        <begin position="1"/>
        <end position="391"/>
    </location>
</feature>
<evidence type="ECO:0000259" key="7">
    <source>
        <dbReference type="PROSITE" id="PS50850"/>
    </source>
</evidence>
<keyword evidence="3 6" id="KW-0812">Transmembrane</keyword>
<proteinExistence type="predicted"/>
<dbReference type="InterPro" id="IPR036259">
    <property type="entry name" value="MFS_trans_sf"/>
</dbReference>
<keyword evidence="4 6" id="KW-1133">Transmembrane helix</keyword>
<dbReference type="GO" id="GO:0005886">
    <property type="term" value="C:plasma membrane"/>
    <property type="evidence" value="ECO:0007669"/>
    <property type="project" value="UniProtKB-SubCell"/>
</dbReference>
<evidence type="ECO:0000313" key="8">
    <source>
        <dbReference type="EMBL" id="PKR54955.1"/>
    </source>
</evidence>
<feature type="transmembrane region" description="Helical" evidence="6">
    <location>
        <begin position="251"/>
        <end position="271"/>
    </location>
</feature>
<feature type="transmembrane region" description="Helical" evidence="6">
    <location>
        <begin position="160"/>
        <end position="180"/>
    </location>
</feature>
<dbReference type="OrthoDB" id="2957247at2"/>
<dbReference type="GO" id="GO:0022857">
    <property type="term" value="F:transmembrane transporter activity"/>
    <property type="evidence" value="ECO:0007669"/>
    <property type="project" value="InterPro"/>
</dbReference>
<evidence type="ECO:0000256" key="4">
    <source>
        <dbReference type="ARBA" id="ARBA00022989"/>
    </source>
</evidence>
<name>A0A2N3KWJ9_9PROT</name>
<comment type="caution">
    <text evidence="8">The sequence shown here is derived from an EMBL/GenBank/DDBJ whole genome shotgun (WGS) entry which is preliminary data.</text>
</comment>
<feature type="transmembrane region" description="Helical" evidence="6">
    <location>
        <begin position="361"/>
        <end position="381"/>
    </location>
</feature>
<dbReference type="Pfam" id="PF07690">
    <property type="entry name" value="MFS_1"/>
    <property type="match status" value="1"/>
</dbReference>
<gene>
    <name evidence="8" type="ORF">COO20_06060</name>
</gene>
<evidence type="ECO:0000256" key="6">
    <source>
        <dbReference type="SAM" id="Phobius"/>
    </source>
</evidence>
<comment type="subcellular location">
    <subcellularLocation>
        <location evidence="1">Cell membrane</location>
        <topology evidence="1">Multi-pass membrane protein</topology>
    </subcellularLocation>
</comment>
<evidence type="ECO:0000256" key="1">
    <source>
        <dbReference type="ARBA" id="ARBA00004651"/>
    </source>
</evidence>
<feature type="transmembrane region" description="Helical" evidence="6">
    <location>
        <begin position="74"/>
        <end position="92"/>
    </location>
</feature>
<feature type="transmembrane region" description="Helical" evidence="6">
    <location>
        <begin position="336"/>
        <end position="355"/>
    </location>
</feature>
<dbReference type="Proteomes" id="UP000233597">
    <property type="component" value="Unassembled WGS sequence"/>
</dbReference>
<evidence type="ECO:0000256" key="3">
    <source>
        <dbReference type="ARBA" id="ARBA00022692"/>
    </source>
</evidence>
<dbReference type="AlphaFoldDB" id="A0A2N3KWJ9"/>
<feature type="transmembrane region" description="Helical" evidence="6">
    <location>
        <begin position="213"/>
        <end position="231"/>
    </location>
</feature>
<feature type="transmembrane region" description="Helical" evidence="6">
    <location>
        <begin position="135"/>
        <end position="154"/>
    </location>
</feature>
<dbReference type="RefSeq" id="WP_101264796.1">
    <property type="nucleotide sequence ID" value="NZ_NWTK01000003.1"/>
</dbReference>
<evidence type="ECO:0000256" key="5">
    <source>
        <dbReference type="ARBA" id="ARBA00023136"/>
    </source>
</evidence>